<evidence type="ECO:0000256" key="5">
    <source>
        <dbReference type="ARBA" id="ARBA00019511"/>
    </source>
</evidence>
<dbReference type="Gene3D" id="4.10.320.10">
    <property type="entry name" value="E3-binding domain"/>
    <property type="match status" value="1"/>
</dbReference>
<dbReference type="Pfam" id="PF00364">
    <property type="entry name" value="Biotin_lipoyl"/>
    <property type="match status" value="1"/>
</dbReference>
<comment type="caution">
    <text evidence="15">The sequence shown here is derived from an EMBL/GenBank/DDBJ whole genome shotgun (WGS) entry which is preliminary data.</text>
</comment>
<sequence>MATEIRVPTLGESVTEATIGRWFKKPGEAVAADEPVVELETDKVTLEVPAPAAGVLGAIEANEGDTVGVDALLGSIEAGDGAAPAPKAESKPAEPVKAPAPAIKDDANETKPKEALKANGGAAADSGPAVRRIAAESGVDPAGVQGTGKDSRVTKGDMLIAVEGGAKAPAPQPAVQARAPSAPDDAAREERVKLTKLRQTIARRLKDAQNTAAMLTTFNEVDMTEVMALRAKYKDVFEKKHGVKLGFMGFFVKAVIQALKDIPAVNAEIDGTDLVYKNYYHVGIAVGTDKGLVVPVVRDADALGLAGIEKKITDFGRRARDGKLGIEEMQGGTFTITNGGIYGSLMSTPILNAPQSGILGMHKIQERPMAIGGKVEVRPMMYLALSYDHRVVDGKEAVTFLVRVKESLEDPSRLVMDL</sequence>
<dbReference type="Gene3D" id="2.40.50.100">
    <property type="match status" value="1"/>
</dbReference>
<comment type="cofactor">
    <cofactor evidence="11">
        <name>(R)-lipoate</name>
        <dbReference type="ChEBI" id="CHEBI:83088"/>
    </cofactor>
    <text evidence="11">Binds 1 lipoyl cofactor covalently.</text>
</comment>
<gene>
    <name evidence="15" type="primary">odhB</name>
    <name evidence="15" type="ORF">ACFSCV_08370</name>
</gene>
<evidence type="ECO:0000256" key="12">
    <source>
        <dbReference type="SAM" id="MobiDB-lite"/>
    </source>
</evidence>
<evidence type="ECO:0000256" key="10">
    <source>
        <dbReference type="ARBA" id="ARBA00052761"/>
    </source>
</evidence>
<dbReference type="NCBIfam" id="NF004309">
    <property type="entry name" value="PRK05704.1"/>
    <property type="match status" value="1"/>
</dbReference>
<dbReference type="GO" id="GO:0004149">
    <property type="term" value="F:dihydrolipoyllysine-residue succinyltransferase activity"/>
    <property type="evidence" value="ECO:0007669"/>
    <property type="project" value="UniProtKB-EC"/>
</dbReference>
<dbReference type="NCBIfam" id="TIGR01347">
    <property type="entry name" value="sucB"/>
    <property type="match status" value="1"/>
</dbReference>
<protein>
    <recommendedName>
        <fullName evidence="5 11">Dihydrolipoyllysine-residue succinyltransferase component of 2-oxoglutarate dehydrogenase complex</fullName>
        <ecNumber evidence="4 11">2.3.1.61</ecNumber>
    </recommendedName>
    <alternativeName>
        <fullName evidence="11">2-oxoglutarate dehydrogenase complex component E2</fullName>
    </alternativeName>
</protein>
<dbReference type="SUPFAM" id="SSF52777">
    <property type="entry name" value="CoA-dependent acyltransferases"/>
    <property type="match status" value="1"/>
</dbReference>
<feature type="region of interest" description="Disordered" evidence="12">
    <location>
        <begin position="79"/>
        <end position="128"/>
    </location>
</feature>
<feature type="domain" description="Peripheral subunit-binding (PSBD)" evidence="14">
    <location>
        <begin position="125"/>
        <end position="162"/>
    </location>
</feature>
<keyword evidence="7 11" id="KW-0808">Transferase</keyword>
<dbReference type="RefSeq" id="WP_378798844.1">
    <property type="nucleotide sequence ID" value="NZ_JBHUER010000005.1"/>
</dbReference>
<feature type="compositionally biased region" description="Low complexity" evidence="12">
    <location>
        <begin position="166"/>
        <end position="184"/>
    </location>
</feature>
<accession>A0ABW4K918</accession>
<name>A0ABW4K918_9HYPH</name>
<dbReference type="EC" id="2.3.1.61" evidence="4 11"/>
<dbReference type="EMBL" id="JBHUER010000005">
    <property type="protein sequence ID" value="MFD1703018.1"/>
    <property type="molecule type" value="Genomic_DNA"/>
</dbReference>
<dbReference type="InterPro" id="IPR003016">
    <property type="entry name" value="2-oxoA_DH_lipoyl-BS"/>
</dbReference>
<dbReference type="CDD" id="cd06849">
    <property type="entry name" value="lipoyl_domain"/>
    <property type="match status" value="1"/>
</dbReference>
<evidence type="ECO:0000256" key="8">
    <source>
        <dbReference type="ARBA" id="ARBA00022823"/>
    </source>
</evidence>
<dbReference type="InterPro" id="IPR023213">
    <property type="entry name" value="CAT-like_dom_sf"/>
</dbReference>
<dbReference type="PANTHER" id="PTHR43416">
    <property type="entry name" value="DIHYDROLIPOYLLYSINE-RESIDUE SUCCINYLTRANSFERASE COMPONENT OF 2-OXOGLUTARATE DEHYDROGENASE COMPLEX, MITOCHONDRIAL-RELATED"/>
    <property type="match status" value="1"/>
</dbReference>
<dbReference type="InterPro" id="IPR006255">
    <property type="entry name" value="SucB"/>
</dbReference>
<feature type="domain" description="Lipoyl-binding" evidence="13">
    <location>
        <begin position="2"/>
        <end position="77"/>
    </location>
</feature>
<proteinExistence type="inferred from homology"/>
<comment type="function">
    <text evidence="1 11">E2 component of the 2-oxoglutarate dehydrogenase (OGDH) complex which catalyzes the second step in the conversion of 2-oxoglutarate to succinyl-CoA and CO(2).</text>
</comment>
<organism evidence="15 16">
    <name type="scientific">Methylopila henanensis</name>
    <dbReference type="NCBI Taxonomy" id="873516"/>
    <lineage>
        <taxon>Bacteria</taxon>
        <taxon>Pseudomonadati</taxon>
        <taxon>Pseudomonadota</taxon>
        <taxon>Alphaproteobacteria</taxon>
        <taxon>Hyphomicrobiales</taxon>
        <taxon>Methylopilaceae</taxon>
        <taxon>Methylopila</taxon>
    </lineage>
</organism>
<evidence type="ECO:0000256" key="11">
    <source>
        <dbReference type="RuleBase" id="RU361138"/>
    </source>
</evidence>
<keyword evidence="9 11" id="KW-0012">Acyltransferase</keyword>
<dbReference type="PANTHER" id="PTHR43416:SF5">
    <property type="entry name" value="DIHYDROLIPOYLLYSINE-RESIDUE SUCCINYLTRANSFERASE COMPONENT OF 2-OXOGLUTARATE DEHYDROGENASE COMPLEX, MITOCHONDRIAL"/>
    <property type="match status" value="1"/>
</dbReference>
<dbReference type="Gene3D" id="3.30.559.10">
    <property type="entry name" value="Chloramphenicol acetyltransferase-like domain"/>
    <property type="match status" value="1"/>
</dbReference>
<evidence type="ECO:0000259" key="13">
    <source>
        <dbReference type="PROSITE" id="PS50968"/>
    </source>
</evidence>
<comment type="similarity">
    <text evidence="3 11">Belongs to the 2-oxoacid dehydrogenase family.</text>
</comment>
<keyword evidence="6 11" id="KW-0816">Tricarboxylic acid cycle</keyword>
<dbReference type="PROSITE" id="PS51826">
    <property type="entry name" value="PSBD"/>
    <property type="match status" value="1"/>
</dbReference>
<dbReference type="InterPro" id="IPR050537">
    <property type="entry name" value="2-oxoacid_dehydrogenase"/>
</dbReference>
<evidence type="ECO:0000256" key="2">
    <source>
        <dbReference type="ARBA" id="ARBA00005145"/>
    </source>
</evidence>
<dbReference type="SUPFAM" id="SSF47005">
    <property type="entry name" value="Peripheral subunit-binding domain of 2-oxo acid dehydrogenase complex"/>
    <property type="match status" value="1"/>
</dbReference>
<evidence type="ECO:0000256" key="3">
    <source>
        <dbReference type="ARBA" id="ARBA00007317"/>
    </source>
</evidence>
<comment type="pathway">
    <text evidence="2 11">Amino-acid degradation; L-lysine degradation via saccharopine pathway; glutaryl-CoA from L-lysine: step 6/6.</text>
</comment>
<dbReference type="InterPro" id="IPR004167">
    <property type="entry name" value="PSBD"/>
</dbReference>
<evidence type="ECO:0000256" key="4">
    <source>
        <dbReference type="ARBA" id="ARBA00012945"/>
    </source>
</evidence>
<dbReference type="PROSITE" id="PS50968">
    <property type="entry name" value="BIOTINYL_LIPOYL"/>
    <property type="match status" value="1"/>
</dbReference>
<evidence type="ECO:0000259" key="14">
    <source>
        <dbReference type="PROSITE" id="PS51826"/>
    </source>
</evidence>
<dbReference type="InterPro" id="IPR000089">
    <property type="entry name" value="Biotin_lipoyl"/>
</dbReference>
<keyword evidence="16" id="KW-1185">Reference proteome</keyword>
<keyword evidence="8 11" id="KW-0450">Lipoyl</keyword>
<comment type="catalytic activity">
    <reaction evidence="10 11">
        <text>N(6)-[(R)-dihydrolipoyl]-L-lysyl-[protein] + succinyl-CoA = N(6)-[(R)-S(8)-succinyldihydrolipoyl]-L-lysyl-[protein] + CoA</text>
        <dbReference type="Rhea" id="RHEA:15213"/>
        <dbReference type="Rhea" id="RHEA-COMP:10475"/>
        <dbReference type="Rhea" id="RHEA-COMP:20092"/>
        <dbReference type="ChEBI" id="CHEBI:57287"/>
        <dbReference type="ChEBI" id="CHEBI:57292"/>
        <dbReference type="ChEBI" id="CHEBI:83100"/>
        <dbReference type="ChEBI" id="CHEBI:83120"/>
        <dbReference type="EC" id="2.3.1.61"/>
    </reaction>
</comment>
<dbReference type="SUPFAM" id="SSF51230">
    <property type="entry name" value="Single hybrid motif"/>
    <property type="match status" value="1"/>
</dbReference>
<dbReference type="InterPro" id="IPR036625">
    <property type="entry name" value="E3-bd_dom_sf"/>
</dbReference>
<evidence type="ECO:0000256" key="6">
    <source>
        <dbReference type="ARBA" id="ARBA00022532"/>
    </source>
</evidence>
<dbReference type="InterPro" id="IPR011053">
    <property type="entry name" value="Single_hybrid_motif"/>
</dbReference>
<evidence type="ECO:0000256" key="7">
    <source>
        <dbReference type="ARBA" id="ARBA00022679"/>
    </source>
</evidence>
<evidence type="ECO:0000313" key="15">
    <source>
        <dbReference type="EMBL" id="MFD1703018.1"/>
    </source>
</evidence>
<evidence type="ECO:0000313" key="16">
    <source>
        <dbReference type="Proteomes" id="UP001597308"/>
    </source>
</evidence>
<evidence type="ECO:0000256" key="9">
    <source>
        <dbReference type="ARBA" id="ARBA00023315"/>
    </source>
</evidence>
<reference evidence="16" key="1">
    <citation type="journal article" date="2019" name="Int. J. Syst. Evol. Microbiol.">
        <title>The Global Catalogue of Microorganisms (GCM) 10K type strain sequencing project: providing services to taxonomists for standard genome sequencing and annotation.</title>
        <authorList>
            <consortium name="The Broad Institute Genomics Platform"/>
            <consortium name="The Broad Institute Genome Sequencing Center for Infectious Disease"/>
            <person name="Wu L."/>
            <person name="Ma J."/>
        </authorList>
    </citation>
    <scope>NUCLEOTIDE SEQUENCE [LARGE SCALE GENOMIC DNA]</scope>
    <source>
        <strain evidence="16">KCTC 23707</strain>
    </source>
</reference>
<dbReference type="PROSITE" id="PS00189">
    <property type="entry name" value="LIPOYL"/>
    <property type="match status" value="1"/>
</dbReference>
<evidence type="ECO:0000256" key="1">
    <source>
        <dbReference type="ARBA" id="ARBA00004052"/>
    </source>
</evidence>
<feature type="compositionally biased region" description="Basic and acidic residues" evidence="12">
    <location>
        <begin position="103"/>
        <end position="116"/>
    </location>
</feature>
<dbReference type="InterPro" id="IPR001078">
    <property type="entry name" value="2-oxoacid_DH_actylTfrase"/>
</dbReference>
<dbReference type="Pfam" id="PF02817">
    <property type="entry name" value="E3_binding"/>
    <property type="match status" value="1"/>
</dbReference>
<dbReference type="Proteomes" id="UP001597308">
    <property type="component" value="Unassembled WGS sequence"/>
</dbReference>
<dbReference type="Pfam" id="PF00198">
    <property type="entry name" value="2-oxoacid_dh"/>
    <property type="match status" value="1"/>
</dbReference>
<feature type="region of interest" description="Disordered" evidence="12">
    <location>
        <begin position="166"/>
        <end position="187"/>
    </location>
</feature>